<dbReference type="PANTHER" id="PTHR30043:SF1">
    <property type="entry name" value="ABC TRANSPORT SYSTEM PERMEASE PROTEIN P69"/>
    <property type="match status" value="1"/>
</dbReference>
<name>A0A0B1Q2M5_9HYPH</name>
<feature type="transmembrane region" description="Helical" evidence="7">
    <location>
        <begin position="53"/>
        <end position="80"/>
    </location>
</feature>
<evidence type="ECO:0000256" key="2">
    <source>
        <dbReference type="ARBA" id="ARBA00022448"/>
    </source>
</evidence>
<keyword evidence="5 7" id="KW-1133">Transmembrane helix</keyword>
<gene>
    <name evidence="8" type="ORF">LA66_19255</name>
</gene>
<evidence type="ECO:0000313" key="9">
    <source>
        <dbReference type="Proteomes" id="UP000030826"/>
    </source>
</evidence>
<feature type="transmembrane region" description="Helical" evidence="7">
    <location>
        <begin position="238"/>
        <end position="264"/>
    </location>
</feature>
<feature type="transmembrane region" description="Helical" evidence="7">
    <location>
        <begin position="101"/>
        <end position="127"/>
    </location>
</feature>
<dbReference type="PANTHER" id="PTHR30043">
    <property type="entry name" value="PHOSPHONATES TRANSPORT SYSTEM PERMEASE PROTEIN"/>
    <property type="match status" value="1"/>
</dbReference>
<feature type="transmembrane region" description="Helical" evidence="7">
    <location>
        <begin position="354"/>
        <end position="387"/>
    </location>
</feature>
<dbReference type="Gene3D" id="1.10.3720.10">
    <property type="entry name" value="MetI-like"/>
    <property type="match status" value="2"/>
</dbReference>
<comment type="caution">
    <text evidence="8">The sequence shown here is derived from an EMBL/GenBank/DDBJ whole genome shotgun (WGS) entry which is preliminary data.</text>
</comment>
<evidence type="ECO:0000256" key="1">
    <source>
        <dbReference type="ARBA" id="ARBA00004651"/>
    </source>
</evidence>
<evidence type="ECO:0000256" key="5">
    <source>
        <dbReference type="ARBA" id="ARBA00022989"/>
    </source>
</evidence>
<reference evidence="8 9" key="1">
    <citation type="submission" date="2014-09" db="EMBL/GenBank/DDBJ databases">
        <title>Isolation and characterization of Aurantimonas altamirensis ON-56566 from clinical sample following a dog bite.</title>
        <authorList>
            <person name="Eshaghi A."/>
            <person name="Li A."/>
            <person name="Shahinas D."/>
            <person name="Bahn P."/>
            <person name="Kus J.V."/>
            <person name="Patel S.N."/>
        </authorList>
    </citation>
    <scope>NUCLEOTIDE SEQUENCE [LARGE SCALE GENOMIC DNA]</scope>
    <source>
        <strain evidence="8 9">ON-56566</strain>
    </source>
</reference>
<evidence type="ECO:0000313" key="8">
    <source>
        <dbReference type="EMBL" id="KHJ53152.1"/>
    </source>
</evidence>
<dbReference type="Proteomes" id="UP000030826">
    <property type="component" value="Unassembled WGS sequence"/>
</dbReference>
<feature type="transmembrane region" description="Helical" evidence="7">
    <location>
        <begin position="463"/>
        <end position="481"/>
    </location>
</feature>
<protein>
    <submittedName>
        <fullName evidence="8">ABC transporter permease</fullName>
    </submittedName>
</protein>
<evidence type="ECO:0000256" key="4">
    <source>
        <dbReference type="ARBA" id="ARBA00022692"/>
    </source>
</evidence>
<dbReference type="GO" id="GO:0005886">
    <property type="term" value="C:plasma membrane"/>
    <property type="evidence" value="ECO:0007669"/>
    <property type="project" value="UniProtKB-SubCell"/>
</dbReference>
<keyword evidence="4 7" id="KW-0812">Transmembrane</keyword>
<dbReference type="EMBL" id="JRFJ01000007">
    <property type="protein sequence ID" value="KHJ53152.1"/>
    <property type="molecule type" value="Genomic_DNA"/>
</dbReference>
<feature type="transmembrane region" description="Helical" evidence="7">
    <location>
        <begin position="208"/>
        <end position="226"/>
    </location>
</feature>
<dbReference type="SUPFAM" id="SSF161098">
    <property type="entry name" value="MetI-like"/>
    <property type="match status" value="2"/>
</dbReference>
<dbReference type="InterPro" id="IPR035906">
    <property type="entry name" value="MetI-like_sf"/>
</dbReference>
<keyword evidence="6 7" id="KW-0472">Membrane</keyword>
<accession>A0A0B1Q2M5</accession>
<comment type="subcellular location">
    <subcellularLocation>
        <location evidence="1">Cell membrane</location>
        <topology evidence="1">Multi-pass membrane protein</topology>
    </subcellularLocation>
</comment>
<evidence type="ECO:0000256" key="6">
    <source>
        <dbReference type="ARBA" id="ARBA00023136"/>
    </source>
</evidence>
<dbReference type="STRING" id="370622.LA66_19255"/>
<proteinExistence type="predicted"/>
<feature type="transmembrane region" description="Helical" evidence="7">
    <location>
        <begin position="312"/>
        <end position="334"/>
    </location>
</feature>
<feature type="transmembrane region" description="Helical" evidence="7">
    <location>
        <begin position="284"/>
        <end position="305"/>
    </location>
</feature>
<feature type="transmembrane region" description="Helical" evidence="7">
    <location>
        <begin position="435"/>
        <end position="451"/>
    </location>
</feature>
<evidence type="ECO:0000256" key="3">
    <source>
        <dbReference type="ARBA" id="ARBA00022475"/>
    </source>
</evidence>
<evidence type="ECO:0000256" key="7">
    <source>
        <dbReference type="SAM" id="Phobius"/>
    </source>
</evidence>
<sequence>MRIGRLGLSALFVGIAIVLAPAADFQIAGHDPWAELARMGAGLLHPDFSALGALSYAAALTIAFAICGVALGAAAGFVMAPFYGRWPIRMVCIAIRAVHELFWALMLMQIGGLSATTGILAIAIPYAGIFAKVFSEYLDEADPRPAAAMPVRADTVSVHFYARLPLAARECRTYLMYRLECGLRSSAVLGFIGLPTLGFQLDTFFRQGMYGAVAAVLMLYFVVIGTMRHWMRPRLAPWYLVASIAFMASLATPPMASGALWRFLTGDIVPAPLRTGDLASPDTWARLGDWLHLLLVGQALPGLAATMIVAQIALVVAGIVALVGFGFIVVPVAGRFAAWFGHLGLVVGRSTPEYMLAYIALQVFGPSMLPAVIALGLHNGAIIAHLLGRQAQAMHEELRPDAPRGIVLYAYELLPRVYGSFLALCLYRWEIIVRESAIVGLLGIATLGFYVDIAIQEIRIDRALVLLLVCVLATLAIDAASRRLRAATGLDRLTTLTHRAS</sequence>
<keyword evidence="2" id="KW-0813">Transport</keyword>
<organism evidence="8 9">
    <name type="scientific">Aureimonas altamirensis</name>
    <dbReference type="NCBI Taxonomy" id="370622"/>
    <lineage>
        <taxon>Bacteria</taxon>
        <taxon>Pseudomonadati</taxon>
        <taxon>Pseudomonadota</taxon>
        <taxon>Alphaproteobacteria</taxon>
        <taxon>Hyphomicrobiales</taxon>
        <taxon>Aurantimonadaceae</taxon>
        <taxon>Aureimonas</taxon>
    </lineage>
</organism>
<dbReference type="AlphaFoldDB" id="A0A0B1Q2M5"/>
<keyword evidence="3" id="KW-1003">Cell membrane</keyword>